<reference evidence="2 3" key="1">
    <citation type="journal article" date="2019" name="Commun. Biol.">
        <title>The bagworm genome reveals a unique fibroin gene that provides high tensile strength.</title>
        <authorList>
            <person name="Kono N."/>
            <person name="Nakamura H."/>
            <person name="Ohtoshi R."/>
            <person name="Tomita M."/>
            <person name="Numata K."/>
            <person name="Arakawa K."/>
        </authorList>
    </citation>
    <scope>NUCLEOTIDE SEQUENCE [LARGE SCALE GENOMIC DNA]</scope>
</reference>
<dbReference type="EMBL" id="BGZK01002923">
    <property type="protein sequence ID" value="GBP97381.1"/>
    <property type="molecule type" value="Genomic_DNA"/>
</dbReference>
<evidence type="ECO:0000313" key="2">
    <source>
        <dbReference type="EMBL" id="GBP97381.1"/>
    </source>
</evidence>
<evidence type="ECO:0000256" key="1">
    <source>
        <dbReference type="SAM" id="MobiDB-lite"/>
    </source>
</evidence>
<keyword evidence="3" id="KW-1185">Reference proteome</keyword>
<sequence length="120" mass="12600">MQQMLPHLKFFFTHSHKSLTTNGAATATSNATASSSSSSSVSSTSSVNNPALPGRAISGRSMMAGDLLNVVLPSNYTLSTSAPSSSTSTLRRYRDRNSTAEQSPRNDRPASTEDTKSATA</sequence>
<name>A0A4C2A937_EUMVA</name>
<gene>
    <name evidence="2" type="ORF">EVAR_70550_1</name>
</gene>
<organism evidence="2 3">
    <name type="scientific">Eumeta variegata</name>
    <name type="common">Bagworm moth</name>
    <name type="synonym">Eumeta japonica</name>
    <dbReference type="NCBI Taxonomy" id="151549"/>
    <lineage>
        <taxon>Eukaryota</taxon>
        <taxon>Metazoa</taxon>
        <taxon>Ecdysozoa</taxon>
        <taxon>Arthropoda</taxon>
        <taxon>Hexapoda</taxon>
        <taxon>Insecta</taxon>
        <taxon>Pterygota</taxon>
        <taxon>Neoptera</taxon>
        <taxon>Endopterygota</taxon>
        <taxon>Lepidoptera</taxon>
        <taxon>Glossata</taxon>
        <taxon>Ditrysia</taxon>
        <taxon>Tineoidea</taxon>
        <taxon>Psychidae</taxon>
        <taxon>Oiketicinae</taxon>
        <taxon>Eumeta</taxon>
    </lineage>
</organism>
<dbReference type="AlphaFoldDB" id="A0A4C2A937"/>
<feature type="compositionally biased region" description="Low complexity" evidence="1">
    <location>
        <begin position="23"/>
        <end position="49"/>
    </location>
</feature>
<feature type="compositionally biased region" description="Low complexity" evidence="1">
    <location>
        <begin position="75"/>
        <end position="89"/>
    </location>
</feature>
<feature type="region of interest" description="Disordered" evidence="1">
    <location>
        <begin position="23"/>
        <end position="57"/>
    </location>
</feature>
<proteinExistence type="predicted"/>
<feature type="compositionally biased region" description="Basic and acidic residues" evidence="1">
    <location>
        <begin position="104"/>
        <end position="120"/>
    </location>
</feature>
<feature type="region of interest" description="Disordered" evidence="1">
    <location>
        <begin position="75"/>
        <end position="120"/>
    </location>
</feature>
<accession>A0A4C2A937</accession>
<comment type="caution">
    <text evidence="2">The sequence shown here is derived from an EMBL/GenBank/DDBJ whole genome shotgun (WGS) entry which is preliminary data.</text>
</comment>
<dbReference type="Proteomes" id="UP000299102">
    <property type="component" value="Unassembled WGS sequence"/>
</dbReference>
<evidence type="ECO:0000313" key="3">
    <source>
        <dbReference type="Proteomes" id="UP000299102"/>
    </source>
</evidence>
<protein>
    <submittedName>
        <fullName evidence="2">Uncharacterized protein</fullName>
    </submittedName>
</protein>